<name>A0A1M6PDE4_9BACT</name>
<dbReference type="Pfam" id="PF04101">
    <property type="entry name" value="Glyco_tran_28_C"/>
    <property type="match status" value="1"/>
</dbReference>
<gene>
    <name evidence="2" type="ORF">SAMN02745216_02800</name>
</gene>
<proteinExistence type="predicted"/>
<dbReference type="InterPro" id="IPR007235">
    <property type="entry name" value="Glyco_trans_28_C"/>
</dbReference>
<dbReference type="SUPFAM" id="SSF53756">
    <property type="entry name" value="UDP-Glycosyltransferase/glycogen phosphorylase"/>
    <property type="match status" value="1"/>
</dbReference>
<dbReference type="AlphaFoldDB" id="A0A1M6PDE4"/>
<reference evidence="3" key="1">
    <citation type="submission" date="2016-11" db="EMBL/GenBank/DDBJ databases">
        <authorList>
            <person name="Varghese N."/>
            <person name="Submissions S."/>
        </authorList>
    </citation>
    <scope>NUCLEOTIDE SEQUENCE [LARGE SCALE GENOMIC DNA]</scope>
    <source>
        <strain evidence="3">DSM 16219</strain>
    </source>
</reference>
<dbReference type="PIRSF" id="PIRSF017085">
    <property type="entry name" value="Glycosyltransf_RedA_prd"/>
    <property type="match status" value="1"/>
</dbReference>
<keyword evidence="2" id="KW-0808">Transferase</keyword>
<dbReference type="EMBL" id="FQZU01000017">
    <property type="protein sequence ID" value="SHK05988.1"/>
    <property type="molecule type" value="Genomic_DNA"/>
</dbReference>
<sequence length="435" mass="48818">MKRKSTYNILMYSHDTYGLGHIRRTMAIASHLRGRNTNILILTGSPIVGRYALPDKIDFVRIPGMIKKANEEYLPLSIKIHPNQALDIRKSIIKATAKTFQPHLFIVDKEPLGLKKEILPTLQWLRRSLPGTRTVLGLRDIMDESSATRKDWRDKGIYDLLEDTYSEIWVYGIQDFYDPITEYQIPSAISDKMLFTGYIPRNVPETAAVKAMRKRFGCSNGEKLVVATTGGGGDGYSLLNCFLSMLERQKGKTSFKSLLVTGPFMAEKERDNVVSRAKKLGVQAIQFHRSMEEVLAAADLVVSMGGYNTVCESLTLGRMSLIIPRETPRKEQLIRAQVLKERRLVDYIPEDSLCPEAMDSKIKELLGNSKPYLKAISEFQLTGLDVISQRLKQFQRQPAGCSCKKAAASTSYGGLSEPSNPLPAHAQMARYHGPD</sequence>
<organism evidence="2 3">
    <name type="scientific">Desulfatibacillum alkenivorans DSM 16219</name>
    <dbReference type="NCBI Taxonomy" id="1121393"/>
    <lineage>
        <taxon>Bacteria</taxon>
        <taxon>Pseudomonadati</taxon>
        <taxon>Thermodesulfobacteriota</taxon>
        <taxon>Desulfobacteria</taxon>
        <taxon>Desulfobacterales</taxon>
        <taxon>Desulfatibacillaceae</taxon>
        <taxon>Desulfatibacillum</taxon>
    </lineage>
</organism>
<dbReference type="STRING" id="1121393.SAMN02745216_02800"/>
<evidence type="ECO:0000313" key="3">
    <source>
        <dbReference type="Proteomes" id="UP000183994"/>
    </source>
</evidence>
<feature type="domain" description="Glycosyl transferase family 28 C-terminal" evidence="1">
    <location>
        <begin position="231"/>
        <end position="386"/>
    </location>
</feature>
<dbReference type="GO" id="GO:0016758">
    <property type="term" value="F:hexosyltransferase activity"/>
    <property type="evidence" value="ECO:0007669"/>
    <property type="project" value="InterPro"/>
</dbReference>
<evidence type="ECO:0000259" key="1">
    <source>
        <dbReference type="Pfam" id="PF04101"/>
    </source>
</evidence>
<dbReference type="PANTHER" id="PTHR21015">
    <property type="entry name" value="UDP-N-ACETYLGLUCOSAMINE--N-ACETYLMURAMYL-(PENTAPEPTIDE) PYROPHOSPHORYL-UNDECAPRENOL N-ACETYLGLUCOSAMINE TRANSFERASE 1"/>
    <property type="match status" value="1"/>
</dbReference>
<dbReference type="Gene3D" id="3.40.50.2000">
    <property type="entry name" value="Glycogen Phosphorylase B"/>
    <property type="match status" value="1"/>
</dbReference>
<evidence type="ECO:0000313" key="2">
    <source>
        <dbReference type="EMBL" id="SHK05988.1"/>
    </source>
</evidence>
<dbReference type="InterPro" id="IPR016683">
    <property type="entry name" value="Glyco_trans_28_RedA_prd"/>
</dbReference>
<accession>A0A1M6PDE4</accession>
<dbReference type="PANTHER" id="PTHR21015:SF28">
    <property type="entry name" value="SLL1722 PROTEIN"/>
    <property type="match status" value="1"/>
</dbReference>
<keyword evidence="3" id="KW-1185">Reference proteome</keyword>
<dbReference type="OrthoDB" id="9802126at2"/>
<protein>
    <submittedName>
        <fullName evidence="2">Predicted glycosyl transferase</fullName>
    </submittedName>
</protein>
<dbReference type="Proteomes" id="UP000183994">
    <property type="component" value="Unassembled WGS sequence"/>
</dbReference>
<dbReference type="RefSeq" id="WP_073476791.1">
    <property type="nucleotide sequence ID" value="NZ_FQZU01000017.1"/>
</dbReference>